<reference evidence="2" key="1">
    <citation type="submission" date="2014-07" db="EMBL/GenBank/DDBJ databases">
        <title>Identification of a novel salt tolerance gene in wild soybean by whole-genome sequencing.</title>
        <authorList>
            <person name="Lam H.-M."/>
            <person name="Qi X."/>
            <person name="Li M.-W."/>
            <person name="Liu X."/>
            <person name="Xie M."/>
            <person name="Ni M."/>
            <person name="Xu X."/>
        </authorList>
    </citation>
    <scope>NUCLEOTIDE SEQUENCE [LARGE SCALE GENOMIC DNA]</scope>
    <source>
        <tissue evidence="2">Root</tissue>
    </source>
</reference>
<accession>A0A0B2PXU0</accession>
<dbReference type="Gene3D" id="2.40.50.140">
    <property type="entry name" value="Nucleic acid-binding proteins"/>
    <property type="match status" value="1"/>
</dbReference>
<proteinExistence type="predicted"/>
<gene>
    <name evidence="2" type="ORF">glysoja_031299</name>
</gene>
<protein>
    <recommendedName>
        <fullName evidence="1">Replication protein A 70 kDa DNA-binding subunit B/D first OB fold domain-containing protein</fullName>
    </recommendedName>
</protein>
<feature type="domain" description="Replication protein A 70 kDa DNA-binding subunit B/D first OB fold" evidence="1">
    <location>
        <begin position="6"/>
        <end position="79"/>
    </location>
</feature>
<dbReference type="Pfam" id="PF02721">
    <property type="entry name" value="DUF223"/>
    <property type="match status" value="1"/>
</dbReference>
<name>A0A0B2PXU0_GLYSO</name>
<dbReference type="InterPro" id="IPR012340">
    <property type="entry name" value="NA-bd_OB-fold"/>
</dbReference>
<dbReference type="EMBL" id="KN663036">
    <property type="protein sequence ID" value="KHN12563.1"/>
    <property type="molecule type" value="Genomic_DNA"/>
</dbReference>
<evidence type="ECO:0000313" key="2">
    <source>
        <dbReference type="EMBL" id="KHN12563.1"/>
    </source>
</evidence>
<dbReference type="InterPro" id="IPR003871">
    <property type="entry name" value="RFA1B/D_OB_1st"/>
</dbReference>
<sequence length="278" mass="31716">MSRKENLISELHPRKGTWKIAVRITDMWDVKKHNGRQAIDMVFIDQTIIGVKIEATLWQELFPEFQPKLALDVVGVVAKVIEQKIVNPAYKVTVKLRDNSDAEILMTLWEDYALQLDDAIEKNHFVRESLVLMLTLAKIKDAKEEGSGLQSQYTSNSQRGDRDKFLHNAQMVNLGDISRLRDDCFCLTVATVDDVLIDTPWSYDSFPNCTTTYKLVLGGDKIKVSPECVDDLVGKTLALRFKYRVNMRQSSVMDVSQEEHHIQTLTFKIGLQVIVNLS</sequence>
<dbReference type="AlphaFoldDB" id="A0A0B2PXU0"/>
<evidence type="ECO:0000259" key="1">
    <source>
        <dbReference type="Pfam" id="PF02721"/>
    </source>
</evidence>
<dbReference type="Proteomes" id="UP000053555">
    <property type="component" value="Unassembled WGS sequence"/>
</dbReference>
<dbReference type="SUPFAM" id="SSF50249">
    <property type="entry name" value="Nucleic acid-binding proteins"/>
    <property type="match status" value="2"/>
</dbReference>
<organism evidence="2">
    <name type="scientific">Glycine soja</name>
    <name type="common">Wild soybean</name>
    <dbReference type="NCBI Taxonomy" id="3848"/>
    <lineage>
        <taxon>Eukaryota</taxon>
        <taxon>Viridiplantae</taxon>
        <taxon>Streptophyta</taxon>
        <taxon>Embryophyta</taxon>
        <taxon>Tracheophyta</taxon>
        <taxon>Spermatophyta</taxon>
        <taxon>Magnoliopsida</taxon>
        <taxon>eudicotyledons</taxon>
        <taxon>Gunneridae</taxon>
        <taxon>Pentapetalae</taxon>
        <taxon>rosids</taxon>
        <taxon>fabids</taxon>
        <taxon>Fabales</taxon>
        <taxon>Fabaceae</taxon>
        <taxon>Papilionoideae</taxon>
        <taxon>50 kb inversion clade</taxon>
        <taxon>NPAAA clade</taxon>
        <taxon>indigoferoid/millettioid clade</taxon>
        <taxon>Phaseoleae</taxon>
        <taxon>Glycine</taxon>
        <taxon>Glycine subgen. Soja</taxon>
    </lineage>
</organism>